<dbReference type="GO" id="GO:0005524">
    <property type="term" value="F:ATP binding"/>
    <property type="evidence" value="ECO:0007669"/>
    <property type="project" value="InterPro"/>
</dbReference>
<dbReference type="EMBL" id="QDEB01031711">
    <property type="protein sequence ID" value="RZC39738.1"/>
    <property type="molecule type" value="Genomic_DNA"/>
</dbReference>
<sequence>MAPNAPQGKIEKILSCAFAISTKESAALELPDFPLDNLPLAAKVLENNPHLSPHSVLFRLYPYRAFLKEQISHLESLLSSFDVKAEAPGLYSNFARRVRAFLEGPRQSQVYVETDYQNGLIEEMLQSESVADFCIVGPKGCGKSLLVQQVADILGKQTENIVLYQDMTARDLIQQRTTLDNGDTVWKLSPLILAALEGKIAVLDGINRIHPSTLSVLHRLVQDRELQLHDSKRLISSDRYQFIKENFGLTDQQLEESGILRIHPDFRIVAIGEPPTTQSPTGNWMTPEVLSLFLFHEVRTLSKEEELHIITSKYGPISRPLHKIVELAHILRNSTDQTLNNLSGHLSTRQLLRIAARMKNYPTNFAFDSIQTTFMVKFLPSLARQALEKTVQKLGIVPEEDYSEDSPIICEVRDNIVTIGQSSVPVYKTTHLTKVPNILFYDVPQHLHLMEKMLQDFQLGQHLLLVGNQGVGKNKIVDRFLELLNRPREYIQLHRDTTVQTLTTQPTVKDGRLIHEDSPLVKAVKHGHVLVVDEADKAPTHVTCILKTLVESGQMILSDGRRIIPTASQETAGEHHIRIHPDFRVIILANRPGFPFLGNDFFGALGDLFSSHAVENPSPGSEVTLLRQYGPNVPLETIKKLVRVFGDLRNMADQGLLSYPYSTREVVNIVKHIEKFPDADLEDVVFNVFDFDRYSPEVVETLGEVLEKHGFSSKNVMTAEYIAAKRAKEKIQVTVNRYSGLDTKEPKHGKEDPDNAPHVGGNTWAGGTGGRDTAGLGGKGGPYRLDKGHEVHQLSDEEKNAVPDHILRAAREMGRKAFQEKLKEIGMSGYDATLYNQFYNNVSRQVQSLRIILGNLQAKNKERHWTRHQTGGELDDVKLVDGLLGEKTIFRRRTEQEPEIGAPQLKPKIFRVVVDVSGSMYRFNGYDGRLDRELEAAVLVMEAFQGFEDKIQYDIIGHSGEDVSIPFVKLKEPPKNNKERLDVIRKMHAHAQYCWSGDHTLEGTESAITSLAEEECDEAIVVVLSDANLQRYGIPPSQLAAALTAKSNVSGYAIFIGSLGDQAERLQEKLPAGRAFICSDVSQLPQILKQIFSSSVISTL</sequence>
<dbReference type="SMART" id="SM00327">
    <property type="entry name" value="VWA"/>
    <property type="match status" value="1"/>
</dbReference>
<dbReference type="GO" id="GO:0032991">
    <property type="term" value="C:protein-containing complex"/>
    <property type="evidence" value="ECO:0007669"/>
    <property type="project" value="UniProtKB-ARBA"/>
</dbReference>
<dbReference type="PANTHER" id="PTHR21610">
    <property type="entry name" value="VON WILLEBRAND FACTOR A DOMAIN-CONTAINING PROTEIN 8"/>
    <property type="match status" value="1"/>
</dbReference>
<dbReference type="SUPFAM" id="SSF52540">
    <property type="entry name" value="P-loop containing nucleoside triphosphate hydrolases"/>
    <property type="match status" value="2"/>
</dbReference>
<dbReference type="InterPro" id="IPR039891">
    <property type="entry name" value="VWA8"/>
</dbReference>
<dbReference type="SUPFAM" id="SSF53300">
    <property type="entry name" value="vWA-like"/>
    <property type="match status" value="1"/>
</dbReference>
<evidence type="ECO:0000259" key="2">
    <source>
        <dbReference type="PROSITE" id="PS50234"/>
    </source>
</evidence>
<name>A0A482W5C2_ASBVE</name>
<feature type="domain" description="VWFA" evidence="2">
    <location>
        <begin position="909"/>
        <end position="1091"/>
    </location>
</feature>
<dbReference type="FunFam" id="3.40.50.300:FF:000663">
    <property type="entry name" value="von Willebrand factor A domain containing 8"/>
    <property type="match status" value="1"/>
</dbReference>
<dbReference type="SMART" id="SM00382">
    <property type="entry name" value="AAA"/>
    <property type="match status" value="2"/>
</dbReference>
<feature type="compositionally biased region" description="Basic and acidic residues" evidence="1">
    <location>
        <begin position="742"/>
        <end position="755"/>
    </location>
</feature>
<dbReference type="AlphaFoldDB" id="A0A482W5C2"/>
<dbReference type="InterPro" id="IPR002035">
    <property type="entry name" value="VWF_A"/>
</dbReference>
<dbReference type="GO" id="GO:0016887">
    <property type="term" value="F:ATP hydrolysis activity"/>
    <property type="evidence" value="ECO:0007669"/>
    <property type="project" value="InterPro"/>
</dbReference>
<dbReference type="PANTHER" id="PTHR21610:SF9">
    <property type="entry name" value="VON WILLEBRAND FACTOR A DOMAIN-CONTAINING PROTEIN 8"/>
    <property type="match status" value="1"/>
</dbReference>
<dbReference type="Gene3D" id="3.40.50.410">
    <property type="entry name" value="von Willebrand factor, type A domain"/>
    <property type="match status" value="1"/>
</dbReference>
<reference evidence="3 4" key="1">
    <citation type="submission" date="2017-03" db="EMBL/GenBank/DDBJ databases">
        <title>Genome of the blue death feigning beetle - Asbolus verrucosus.</title>
        <authorList>
            <person name="Rider S.D."/>
        </authorList>
    </citation>
    <scope>NUCLEOTIDE SEQUENCE [LARGE SCALE GENOMIC DNA]</scope>
    <source>
        <strain evidence="3">Butters</strain>
        <tissue evidence="3">Head and leg muscle</tissue>
    </source>
</reference>
<proteinExistence type="predicted"/>
<dbReference type="GO" id="GO:0005737">
    <property type="term" value="C:cytoplasm"/>
    <property type="evidence" value="ECO:0007669"/>
    <property type="project" value="TreeGrafter"/>
</dbReference>
<dbReference type="Gene3D" id="3.40.50.300">
    <property type="entry name" value="P-loop containing nucleotide triphosphate hydrolases"/>
    <property type="match status" value="2"/>
</dbReference>
<keyword evidence="4" id="KW-1185">Reference proteome</keyword>
<feature type="region of interest" description="Disordered" evidence="1">
    <location>
        <begin position="741"/>
        <end position="770"/>
    </location>
</feature>
<dbReference type="InterPro" id="IPR027417">
    <property type="entry name" value="P-loop_NTPase"/>
</dbReference>
<evidence type="ECO:0000313" key="4">
    <source>
        <dbReference type="Proteomes" id="UP000292052"/>
    </source>
</evidence>
<dbReference type="InterPro" id="IPR011704">
    <property type="entry name" value="ATPase_dyneun-rel_AAA"/>
</dbReference>
<dbReference type="Pfam" id="PF07728">
    <property type="entry name" value="AAA_5"/>
    <property type="match status" value="2"/>
</dbReference>
<evidence type="ECO:0000256" key="1">
    <source>
        <dbReference type="SAM" id="MobiDB-lite"/>
    </source>
</evidence>
<dbReference type="InterPro" id="IPR036465">
    <property type="entry name" value="vWFA_dom_sf"/>
</dbReference>
<dbReference type="Proteomes" id="UP000292052">
    <property type="component" value="Unassembled WGS sequence"/>
</dbReference>
<dbReference type="OrthoDB" id="5186at2759"/>
<accession>A0A482W5C2</accession>
<comment type="caution">
    <text evidence="3">The sequence shown here is derived from an EMBL/GenBank/DDBJ whole genome shotgun (WGS) entry which is preliminary data.</text>
</comment>
<dbReference type="STRING" id="1661398.A0A482W5C2"/>
<gene>
    <name evidence="3" type="ORF">BDFB_002047</name>
</gene>
<organism evidence="3 4">
    <name type="scientific">Asbolus verrucosus</name>
    <name type="common">Desert ironclad beetle</name>
    <dbReference type="NCBI Taxonomy" id="1661398"/>
    <lineage>
        <taxon>Eukaryota</taxon>
        <taxon>Metazoa</taxon>
        <taxon>Ecdysozoa</taxon>
        <taxon>Arthropoda</taxon>
        <taxon>Hexapoda</taxon>
        <taxon>Insecta</taxon>
        <taxon>Pterygota</taxon>
        <taxon>Neoptera</taxon>
        <taxon>Endopterygota</taxon>
        <taxon>Coleoptera</taxon>
        <taxon>Polyphaga</taxon>
        <taxon>Cucujiformia</taxon>
        <taxon>Tenebrionidae</taxon>
        <taxon>Pimeliinae</taxon>
        <taxon>Asbolus</taxon>
    </lineage>
</organism>
<protein>
    <submittedName>
        <fullName evidence="3">von Willebrand factor A domain-containing protein 8</fullName>
    </submittedName>
</protein>
<dbReference type="PROSITE" id="PS50234">
    <property type="entry name" value="VWFA"/>
    <property type="match status" value="1"/>
</dbReference>
<dbReference type="InterPro" id="IPR003593">
    <property type="entry name" value="AAA+_ATPase"/>
</dbReference>
<evidence type="ECO:0000313" key="3">
    <source>
        <dbReference type="EMBL" id="RZC39738.1"/>
    </source>
</evidence>